<dbReference type="GO" id="GO:0061799">
    <property type="term" value="F:cyclic pyranopterin monophosphate synthase activity"/>
    <property type="evidence" value="ECO:0007669"/>
    <property type="project" value="TreeGrafter"/>
</dbReference>
<evidence type="ECO:0000256" key="2">
    <source>
        <dbReference type="ARBA" id="ARBA00022723"/>
    </source>
</evidence>
<evidence type="ECO:0000256" key="4">
    <source>
        <dbReference type="ARBA" id="ARBA00023014"/>
    </source>
</evidence>
<dbReference type="GO" id="GO:0046872">
    <property type="term" value="F:metal ion binding"/>
    <property type="evidence" value="ECO:0007669"/>
    <property type="project" value="UniProtKB-KW"/>
</dbReference>
<dbReference type="InterPro" id="IPR050105">
    <property type="entry name" value="MoCo_biosynth_MoaA/MoaC"/>
</dbReference>
<dbReference type="AlphaFoldDB" id="A0A3B1CU02"/>
<keyword evidence="5" id="KW-0501">Molybdenum cofactor biosynthesis</keyword>
<dbReference type="Gene3D" id="3.20.20.70">
    <property type="entry name" value="Aldolase class I"/>
    <property type="match status" value="1"/>
</dbReference>
<dbReference type="SFLD" id="SFLDG01386">
    <property type="entry name" value="main_SPASM_domain-containing"/>
    <property type="match status" value="1"/>
</dbReference>
<dbReference type="SUPFAM" id="SSF102114">
    <property type="entry name" value="Radical SAM enzymes"/>
    <property type="match status" value="1"/>
</dbReference>
<feature type="domain" description="Radical SAM core" evidence="6">
    <location>
        <begin position="6"/>
        <end position="218"/>
    </location>
</feature>
<dbReference type="CDD" id="cd01335">
    <property type="entry name" value="Radical_SAM"/>
    <property type="match status" value="1"/>
</dbReference>
<dbReference type="PROSITE" id="PS51918">
    <property type="entry name" value="RADICAL_SAM"/>
    <property type="match status" value="1"/>
</dbReference>
<dbReference type="PANTHER" id="PTHR22960:SF0">
    <property type="entry name" value="MOLYBDENUM COFACTOR BIOSYNTHESIS PROTEIN 1"/>
    <property type="match status" value="1"/>
</dbReference>
<keyword evidence="4" id="KW-0411">Iron-sulfur</keyword>
<sequence length="306" mass="34181">MVLIDKFNRTIDLLEIAVSRSCQYGCAHCRTTKDQQDKELFSTRNILSFIGLMAKLGLKRVRLIGGEPLLRPDIMELVHGLVSVNPSLSVSLATNGKLLESFASELADERLCKIFVTLPTLDPTLFKSITGHSEIEEIMGNLERAISHNALPITIKMALLPGVNDHEIEPMIDWAVDRGLDLYLIETKSPAPYPDGAENILLNRLQKRYQMSRITGAAISNNPWKLEGSETKIKIITRTGRCECKSCNRMWLTPDGILSLCHELSFALDLNDLFENNPTEAEIAEFAMKIALNKPAGIQDFELTKT</sequence>
<dbReference type="InterPro" id="IPR058240">
    <property type="entry name" value="rSAM_sf"/>
</dbReference>
<organism evidence="7">
    <name type="scientific">hydrothermal vent metagenome</name>
    <dbReference type="NCBI Taxonomy" id="652676"/>
    <lineage>
        <taxon>unclassified sequences</taxon>
        <taxon>metagenomes</taxon>
        <taxon>ecological metagenomes</taxon>
    </lineage>
</organism>
<reference evidence="7" key="1">
    <citation type="submission" date="2018-06" db="EMBL/GenBank/DDBJ databases">
        <authorList>
            <person name="Zhirakovskaya E."/>
        </authorList>
    </citation>
    <scope>NUCLEOTIDE SEQUENCE</scope>
</reference>
<evidence type="ECO:0000259" key="6">
    <source>
        <dbReference type="PROSITE" id="PS51918"/>
    </source>
</evidence>
<evidence type="ECO:0000313" key="7">
    <source>
        <dbReference type="EMBL" id="VAX20157.1"/>
    </source>
</evidence>
<dbReference type="GO" id="GO:0061798">
    <property type="term" value="F:GTP 3',8'-cyclase activity"/>
    <property type="evidence" value="ECO:0007669"/>
    <property type="project" value="TreeGrafter"/>
</dbReference>
<keyword evidence="2" id="KW-0479">Metal-binding</keyword>
<dbReference type="GO" id="GO:0051536">
    <property type="term" value="F:iron-sulfur cluster binding"/>
    <property type="evidence" value="ECO:0007669"/>
    <property type="project" value="UniProtKB-KW"/>
</dbReference>
<dbReference type="GO" id="GO:0006777">
    <property type="term" value="P:Mo-molybdopterin cofactor biosynthetic process"/>
    <property type="evidence" value="ECO:0007669"/>
    <property type="project" value="UniProtKB-KW"/>
</dbReference>
<name>A0A3B1CU02_9ZZZZ</name>
<gene>
    <name evidence="7" type="ORF">MNBD_NITROSPINAE03-1308</name>
</gene>
<dbReference type="SFLD" id="SFLDS00029">
    <property type="entry name" value="Radical_SAM"/>
    <property type="match status" value="1"/>
</dbReference>
<keyword evidence="1" id="KW-0949">S-adenosyl-L-methionine</keyword>
<dbReference type="PANTHER" id="PTHR22960">
    <property type="entry name" value="MOLYBDOPTERIN COFACTOR SYNTHESIS PROTEIN A"/>
    <property type="match status" value="1"/>
</dbReference>
<dbReference type="InterPro" id="IPR013785">
    <property type="entry name" value="Aldolase_TIM"/>
</dbReference>
<protein>
    <recommendedName>
        <fullName evidence="6">Radical SAM core domain-containing protein</fullName>
    </recommendedName>
</protein>
<keyword evidence="3" id="KW-0408">Iron</keyword>
<evidence type="ECO:0000256" key="5">
    <source>
        <dbReference type="ARBA" id="ARBA00023150"/>
    </source>
</evidence>
<dbReference type="SFLD" id="SFLDG01067">
    <property type="entry name" value="SPASM/twitch_domain_containing"/>
    <property type="match status" value="1"/>
</dbReference>
<proteinExistence type="predicted"/>
<dbReference type="EMBL" id="UOGB01000171">
    <property type="protein sequence ID" value="VAX20157.1"/>
    <property type="molecule type" value="Genomic_DNA"/>
</dbReference>
<evidence type="ECO:0000256" key="1">
    <source>
        <dbReference type="ARBA" id="ARBA00022691"/>
    </source>
</evidence>
<accession>A0A3B1CU02</accession>
<dbReference type="Pfam" id="PF04055">
    <property type="entry name" value="Radical_SAM"/>
    <property type="match status" value="1"/>
</dbReference>
<evidence type="ECO:0000256" key="3">
    <source>
        <dbReference type="ARBA" id="ARBA00023004"/>
    </source>
</evidence>
<dbReference type="InterPro" id="IPR007197">
    <property type="entry name" value="rSAM"/>
</dbReference>